<dbReference type="InterPro" id="IPR000620">
    <property type="entry name" value="EamA_dom"/>
</dbReference>
<feature type="transmembrane region" description="Helical" evidence="6">
    <location>
        <begin position="171"/>
        <end position="191"/>
    </location>
</feature>
<evidence type="ECO:0000256" key="5">
    <source>
        <dbReference type="ARBA" id="ARBA00023136"/>
    </source>
</evidence>
<name>A0A2U1MF27_ARTAN</name>
<feature type="transmembrane region" description="Helical" evidence="6">
    <location>
        <begin position="267"/>
        <end position="288"/>
    </location>
</feature>
<organism evidence="8 9">
    <name type="scientific">Artemisia annua</name>
    <name type="common">Sweet wormwood</name>
    <dbReference type="NCBI Taxonomy" id="35608"/>
    <lineage>
        <taxon>Eukaryota</taxon>
        <taxon>Viridiplantae</taxon>
        <taxon>Streptophyta</taxon>
        <taxon>Embryophyta</taxon>
        <taxon>Tracheophyta</taxon>
        <taxon>Spermatophyta</taxon>
        <taxon>Magnoliopsida</taxon>
        <taxon>eudicotyledons</taxon>
        <taxon>Gunneridae</taxon>
        <taxon>Pentapetalae</taxon>
        <taxon>asterids</taxon>
        <taxon>campanulids</taxon>
        <taxon>Asterales</taxon>
        <taxon>Asteraceae</taxon>
        <taxon>Asteroideae</taxon>
        <taxon>Anthemideae</taxon>
        <taxon>Artemisiinae</taxon>
        <taxon>Artemisia</taxon>
    </lineage>
</organism>
<keyword evidence="3 6" id="KW-0812">Transmembrane</keyword>
<feature type="transmembrane region" description="Helical" evidence="6">
    <location>
        <begin position="59"/>
        <end position="82"/>
    </location>
</feature>
<dbReference type="Pfam" id="PF00892">
    <property type="entry name" value="EamA"/>
    <property type="match status" value="2"/>
</dbReference>
<keyword evidence="5 6" id="KW-0472">Membrane</keyword>
<comment type="caution">
    <text evidence="8">The sequence shown here is derived from an EMBL/GenBank/DDBJ whole genome shotgun (WGS) entry which is preliminary data.</text>
</comment>
<evidence type="ECO:0000313" key="8">
    <source>
        <dbReference type="EMBL" id="PWA59816.1"/>
    </source>
</evidence>
<evidence type="ECO:0000256" key="4">
    <source>
        <dbReference type="ARBA" id="ARBA00022989"/>
    </source>
</evidence>
<dbReference type="InterPro" id="IPR037185">
    <property type="entry name" value="EmrE-like"/>
</dbReference>
<feature type="transmembrane region" description="Helical" evidence="6">
    <location>
        <begin position="237"/>
        <end position="260"/>
    </location>
</feature>
<dbReference type="PANTHER" id="PTHR31218">
    <property type="entry name" value="WAT1-RELATED PROTEIN"/>
    <property type="match status" value="1"/>
</dbReference>
<evidence type="ECO:0000256" key="6">
    <source>
        <dbReference type="RuleBase" id="RU363077"/>
    </source>
</evidence>
<dbReference type="Proteomes" id="UP000245207">
    <property type="component" value="Unassembled WGS sequence"/>
</dbReference>
<evidence type="ECO:0000256" key="3">
    <source>
        <dbReference type="ARBA" id="ARBA00022692"/>
    </source>
</evidence>
<feature type="domain" description="EamA" evidence="7">
    <location>
        <begin position="5"/>
        <end position="138"/>
    </location>
</feature>
<dbReference type="GO" id="GO:0022857">
    <property type="term" value="F:transmembrane transporter activity"/>
    <property type="evidence" value="ECO:0007669"/>
    <property type="project" value="InterPro"/>
</dbReference>
<feature type="transmembrane region" description="Helical" evidence="6">
    <location>
        <begin position="203"/>
        <end position="225"/>
    </location>
</feature>
<comment type="subcellular location">
    <subcellularLocation>
        <location evidence="1 6">Membrane</location>
        <topology evidence="1 6">Multi-pass membrane protein</topology>
    </subcellularLocation>
</comment>
<feature type="transmembrane region" description="Helical" evidence="6">
    <location>
        <begin position="88"/>
        <end position="110"/>
    </location>
</feature>
<comment type="similarity">
    <text evidence="2 6">Belongs to the drug/metabolite transporter (DMT) superfamily. Plant drug/metabolite exporter (P-DME) (TC 2.A.7.4) family.</text>
</comment>
<dbReference type="InterPro" id="IPR030184">
    <property type="entry name" value="WAT1-related"/>
</dbReference>
<feature type="transmembrane region" description="Helical" evidence="6">
    <location>
        <begin position="29"/>
        <end position="47"/>
    </location>
</feature>
<feature type="domain" description="EamA" evidence="7">
    <location>
        <begin position="173"/>
        <end position="311"/>
    </location>
</feature>
<dbReference type="OrthoDB" id="1728340at2759"/>
<dbReference type="SUPFAM" id="SSF103481">
    <property type="entry name" value="Multidrug resistance efflux transporter EmrE"/>
    <property type="match status" value="2"/>
</dbReference>
<protein>
    <recommendedName>
        <fullName evidence="6">WAT1-related protein</fullName>
    </recommendedName>
</protein>
<keyword evidence="9" id="KW-1185">Reference proteome</keyword>
<reference evidence="8 9" key="1">
    <citation type="journal article" date="2018" name="Mol. Plant">
        <title>The genome of Artemisia annua provides insight into the evolution of Asteraceae family and artemisinin biosynthesis.</title>
        <authorList>
            <person name="Shen Q."/>
            <person name="Zhang L."/>
            <person name="Liao Z."/>
            <person name="Wang S."/>
            <person name="Yan T."/>
            <person name="Shi P."/>
            <person name="Liu M."/>
            <person name="Fu X."/>
            <person name="Pan Q."/>
            <person name="Wang Y."/>
            <person name="Lv Z."/>
            <person name="Lu X."/>
            <person name="Zhang F."/>
            <person name="Jiang W."/>
            <person name="Ma Y."/>
            <person name="Chen M."/>
            <person name="Hao X."/>
            <person name="Li L."/>
            <person name="Tang Y."/>
            <person name="Lv G."/>
            <person name="Zhou Y."/>
            <person name="Sun X."/>
            <person name="Brodelius P.E."/>
            <person name="Rose J.K.C."/>
            <person name="Tang K."/>
        </authorList>
    </citation>
    <scope>NUCLEOTIDE SEQUENCE [LARGE SCALE GENOMIC DNA]</scope>
    <source>
        <strain evidence="9">cv. Huhao1</strain>
        <tissue evidence="8">Leaf</tissue>
    </source>
</reference>
<feature type="transmembrane region" description="Helical" evidence="6">
    <location>
        <begin position="122"/>
        <end position="142"/>
    </location>
</feature>
<evidence type="ECO:0000256" key="1">
    <source>
        <dbReference type="ARBA" id="ARBA00004141"/>
    </source>
</evidence>
<dbReference type="EMBL" id="PKPP01005525">
    <property type="protein sequence ID" value="PWA59816.1"/>
    <property type="molecule type" value="Genomic_DNA"/>
</dbReference>
<sequence>MVFVEFLLAGSGITMKIGFANGLHQLVFVVYRHIISTILFCPFAFVFERKERPRLTFPVVIKIFVLSSLGSTISLNAFSYGLSYTSATVASALNCLTPSLTFLIAFLLRMEKVKITSYKGKAKVFGTLICIAGTLTITFWTGGPQLKALVNKPLINIYNPKGPHTHVQENWIKGATLISASKISWSLWLIFQGMIHKIYPAPLSMNIMICLFASLQSSFLAPFIAKDVNLWKLEWDAKLLAIIYGGVVVSGITYYLTLWVMSKRGPVFVAMFTPLELPIVGIFSAIFFNERLHVGSLIGAFIIIVGLYMVLWGKSNDNLSKLHESKDDVEKEYKVSEIVMNDNPVMDSNRT</sequence>
<accession>A0A2U1MF27</accession>
<gene>
    <name evidence="8" type="ORF">CTI12_AA389150</name>
</gene>
<evidence type="ECO:0000256" key="2">
    <source>
        <dbReference type="ARBA" id="ARBA00007635"/>
    </source>
</evidence>
<evidence type="ECO:0000259" key="7">
    <source>
        <dbReference type="Pfam" id="PF00892"/>
    </source>
</evidence>
<dbReference type="GO" id="GO:0016020">
    <property type="term" value="C:membrane"/>
    <property type="evidence" value="ECO:0007669"/>
    <property type="project" value="UniProtKB-SubCell"/>
</dbReference>
<evidence type="ECO:0000313" key="9">
    <source>
        <dbReference type="Proteomes" id="UP000245207"/>
    </source>
</evidence>
<dbReference type="AlphaFoldDB" id="A0A2U1MF27"/>
<feature type="transmembrane region" description="Helical" evidence="6">
    <location>
        <begin position="294"/>
        <end position="313"/>
    </location>
</feature>
<proteinExistence type="inferred from homology"/>
<keyword evidence="4 6" id="KW-1133">Transmembrane helix</keyword>